<comment type="caution">
    <text evidence="2">The sequence shown here is derived from an EMBL/GenBank/DDBJ whole genome shotgun (WGS) entry which is preliminary data.</text>
</comment>
<keyword evidence="1" id="KW-0812">Transmembrane</keyword>
<sequence>MFHSSKPFKLTHVLLIMHRCRNLIGTKTKYSYDNLVDALWIMSGASINNSLLYLIANYVNHKVQFMLKHHVFAYKTFLKVVVLHNQAAVHTRLYAGHSNNTFTQNIIHDFHTNYYDPDRQVGTALLYIKGWGGPRTKLFEAKLMKNLVLNFLTLDINTNNFMNFEQQNNLQIFMILTNFYQNLNFKC</sequence>
<feature type="transmembrane region" description="Helical" evidence="1">
    <location>
        <begin position="38"/>
        <end position="59"/>
    </location>
</feature>
<dbReference type="Proteomes" id="UP000475862">
    <property type="component" value="Unassembled WGS sequence"/>
</dbReference>
<organism evidence="2 3">
    <name type="scientific">Aphis glycines</name>
    <name type="common">Soybean aphid</name>
    <dbReference type="NCBI Taxonomy" id="307491"/>
    <lineage>
        <taxon>Eukaryota</taxon>
        <taxon>Metazoa</taxon>
        <taxon>Ecdysozoa</taxon>
        <taxon>Arthropoda</taxon>
        <taxon>Hexapoda</taxon>
        <taxon>Insecta</taxon>
        <taxon>Pterygota</taxon>
        <taxon>Neoptera</taxon>
        <taxon>Paraneoptera</taxon>
        <taxon>Hemiptera</taxon>
        <taxon>Sternorrhyncha</taxon>
        <taxon>Aphidomorpha</taxon>
        <taxon>Aphidoidea</taxon>
        <taxon>Aphididae</taxon>
        <taxon>Aphidini</taxon>
        <taxon>Aphis</taxon>
        <taxon>Aphis</taxon>
    </lineage>
</organism>
<proteinExistence type="predicted"/>
<evidence type="ECO:0000313" key="3">
    <source>
        <dbReference type="Proteomes" id="UP000475862"/>
    </source>
</evidence>
<keyword evidence="1" id="KW-1133">Transmembrane helix</keyword>
<reference evidence="2 3" key="1">
    <citation type="submission" date="2019-08" db="EMBL/GenBank/DDBJ databases">
        <title>The genome of the soybean aphid Biotype 1, its phylome, world population structure and adaptation to the North American continent.</title>
        <authorList>
            <person name="Giordano R."/>
            <person name="Donthu R.K."/>
            <person name="Hernandez A.G."/>
            <person name="Wright C.L."/>
            <person name="Zimin A.V."/>
        </authorList>
    </citation>
    <scope>NUCLEOTIDE SEQUENCE [LARGE SCALE GENOMIC DNA]</scope>
    <source>
        <tissue evidence="2">Whole aphids</tissue>
    </source>
</reference>
<evidence type="ECO:0000313" key="2">
    <source>
        <dbReference type="EMBL" id="KAE9526565.1"/>
    </source>
</evidence>
<name>A0A6G0T7U2_APHGL</name>
<keyword evidence="1" id="KW-0472">Membrane</keyword>
<accession>A0A6G0T7U2</accession>
<evidence type="ECO:0000256" key="1">
    <source>
        <dbReference type="SAM" id="Phobius"/>
    </source>
</evidence>
<gene>
    <name evidence="2" type="ORF">AGLY_013213</name>
</gene>
<keyword evidence="3" id="KW-1185">Reference proteome</keyword>
<dbReference type="AlphaFoldDB" id="A0A6G0T7U2"/>
<dbReference type="EMBL" id="VYZN01000054">
    <property type="protein sequence ID" value="KAE9526565.1"/>
    <property type="molecule type" value="Genomic_DNA"/>
</dbReference>
<protein>
    <submittedName>
        <fullName evidence="2">Uncharacterized protein</fullName>
    </submittedName>
</protein>